<dbReference type="Proteomes" id="UP000198660">
    <property type="component" value="Unassembled WGS sequence"/>
</dbReference>
<evidence type="ECO:0008006" key="4">
    <source>
        <dbReference type="Google" id="ProtNLM"/>
    </source>
</evidence>
<dbReference type="Pfam" id="PF14004">
    <property type="entry name" value="DUF4227"/>
    <property type="match status" value="1"/>
</dbReference>
<dbReference type="OrthoDB" id="2691647at2"/>
<name>A0A1I6TT52_9BACL</name>
<keyword evidence="1" id="KW-0812">Transmembrane</keyword>
<keyword evidence="1" id="KW-1133">Transmembrane helix</keyword>
<reference evidence="3" key="1">
    <citation type="submission" date="2016-10" db="EMBL/GenBank/DDBJ databases">
        <authorList>
            <person name="Varghese N."/>
            <person name="Submissions S."/>
        </authorList>
    </citation>
    <scope>NUCLEOTIDE SEQUENCE [LARGE SCALE GENOMIC DNA]</scope>
    <source>
        <strain evidence="3">DSM 45789</strain>
    </source>
</reference>
<dbReference type="AlphaFoldDB" id="A0A1I6TT52"/>
<dbReference type="RefSeq" id="WP_091838352.1">
    <property type="nucleotide sequence ID" value="NZ_FPAA01000011.1"/>
</dbReference>
<dbReference type="EMBL" id="FPAA01000011">
    <property type="protein sequence ID" value="SFS92341.1"/>
    <property type="molecule type" value="Genomic_DNA"/>
</dbReference>
<keyword evidence="3" id="KW-1185">Reference proteome</keyword>
<accession>A0A1I6TT52</accession>
<evidence type="ECO:0000313" key="3">
    <source>
        <dbReference type="Proteomes" id="UP000198660"/>
    </source>
</evidence>
<keyword evidence="1" id="KW-0472">Membrane</keyword>
<feature type="transmembrane region" description="Helical" evidence="1">
    <location>
        <begin position="14"/>
        <end position="36"/>
    </location>
</feature>
<sequence length="80" mass="9375">MVISLQRLAGWAKFLTAFVVLTLILYQVIAFFTHWIQPSHRYGEPKGRAVKVFALYGQPGEQIEEVSFLERLRLFYWLGE</sequence>
<evidence type="ECO:0000256" key="1">
    <source>
        <dbReference type="SAM" id="Phobius"/>
    </source>
</evidence>
<proteinExistence type="predicted"/>
<gene>
    <name evidence="2" type="ORF">SAMN05444972_11146</name>
</gene>
<dbReference type="InterPro" id="IPR025321">
    <property type="entry name" value="DUF4227"/>
</dbReference>
<evidence type="ECO:0000313" key="2">
    <source>
        <dbReference type="EMBL" id="SFS92341.1"/>
    </source>
</evidence>
<protein>
    <recommendedName>
        <fullName evidence="4">DUF4227 family protein</fullName>
    </recommendedName>
</protein>
<organism evidence="2 3">
    <name type="scientific">Marininema halotolerans</name>
    <dbReference type="NCBI Taxonomy" id="1155944"/>
    <lineage>
        <taxon>Bacteria</taxon>
        <taxon>Bacillati</taxon>
        <taxon>Bacillota</taxon>
        <taxon>Bacilli</taxon>
        <taxon>Bacillales</taxon>
        <taxon>Thermoactinomycetaceae</taxon>
        <taxon>Marininema</taxon>
    </lineage>
</organism>